<keyword evidence="2" id="KW-1185">Reference proteome</keyword>
<proteinExistence type="predicted"/>
<name>H6N7C4_MYCHN</name>
<gene>
    <name evidence="1" type="ordered locus">MHC_03430</name>
</gene>
<organism evidence="1 2">
    <name type="scientific">Mycoplasma haemocanis (strain Illinois)</name>
    <dbReference type="NCBI Taxonomy" id="1111676"/>
    <lineage>
        <taxon>Bacteria</taxon>
        <taxon>Bacillati</taxon>
        <taxon>Mycoplasmatota</taxon>
        <taxon>Mollicutes</taxon>
        <taxon>Mycoplasmataceae</taxon>
        <taxon>Mycoplasma</taxon>
    </lineage>
</organism>
<evidence type="ECO:0000313" key="1">
    <source>
        <dbReference type="EMBL" id="AEW45546.2"/>
    </source>
</evidence>
<dbReference type="HOGENOM" id="CLU_114919_0_0_14"/>
<dbReference type="EMBL" id="CP003199">
    <property type="protein sequence ID" value="AEW45546.2"/>
    <property type="molecule type" value="Genomic_DNA"/>
</dbReference>
<dbReference type="AlphaFoldDB" id="H6N7C4"/>
<dbReference type="Proteomes" id="UP000009135">
    <property type="component" value="Chromosome"/>
</dbReference>
<protein>
    <submittedName>
        <fullName evidence="1">Uncharacterized protein</fullName>
    </submittedName>
</protein>
<reference evidence="1 2" key="1">
    <citation type="journal article" date="2012" name="J. Bacteriol.">
        <title>Complete genome sequence of Mycoplasma haemocanis strain Illinois.</title>
        <authorList>
            <person name="do Nascimento N.C."/>
            <person name="Guimaraes A.M."/>
            <person name="Santos A.P."/>
            <person name="Sanmiguel P.J."/>
            <person name="Messick J.B."/>
        </authorList>
    </citation>
    <scope>NUCLEOTIDE SEQUENCE [LARGE SCALE GENOMIC DNA]</scope>
    <source>
        <strain evidence="1 2">Illinois</strain>
    </source>
</reference>
<sequence>MHGGLNNMNKIAVISLSGLGVAGAGGWGIYTFTKEKPSTPFSQRIDLGRRVILETSGTSHDSTWAEVVKEYENKGDIKEIPKGSNVQEKLKQYCQNNKSSTSNNLEEFRKYQDYCTRENLMTKLSKSWNTSKDENKWTSAETNYKGSANTEGDLLIPKDSGNIAKASITKKDIMNHCEAISSKPFINETDADYKRGEKWCTITNND</sequence>
<dbReference type="STRING" id="1111676.MHC_03430"/>
<accession>H6N7C4</accession>
<evidence type="ECO:0000313" key="2">
    <source>
        <dbReference type="Proteomes" id="UP000009135"/>
    </source>
</evidence>
<dbReference type="KEGG" id="mhe:MHC_03430"/>